<gene>
    <name evidence="2" type="ORF">K503DRAFT_774777</name>
</gene>
<evidence type="ECO:0000313" key="2">
    <source>
        <dbReference type="EMBL" id="OAX34231.1"/>
    </source>
</evidence>
<organism evidence="2 3">
    <name type="scientific">Rhizopogon vinicolor AM-OR11-026</name>
    <dbReference type="NCBI Taxonomy" id="1314800"/>
    <lineage>
        <taxon>Eukaryota</taxon>
        <taxon>Fungi</taxon>
        <taxon>Dikarya</taxon>
        <taxon>Basidiomycota</taxon>
        <taxon>Agaricomycotina</taxon>
        <taxon>Agaricomycetes</taxon>
        <taxon>Agaricomycetidae</taxon>
        <taxon>Boletales</taxon>
        <taxon>Suillineae</taxon>
        <taxon>Rhizopogonaceae</taxon>
        <taxon>Rhizopogon</taxon>
    </lineage>
</organism>
<accession>A0A1B7MNU1</accession>
<reference evidence="2 3" key="1">
    <citation type="submission" date="2016-06" db="EMBL/GenBank/DDBJ databases">
        <title>Comparative genomics of the ectomycorrhizal sister species Rhizopogon vinicolor and Rhizopogon vesiculosus (Basidiomycota: Boletales) reveals a divergence of the mating type B locus.</title>
        <authorList>
            <consortium name="DOE Joint Genome Institute"/>
            <person name="Mujic A.B."/>
            <person name="Kuo A."/>
            <person name="Tritt A."/>
            <person name="Lipzen A."/>
            <person name="Chen C."/>
            <person name="Johnson J."/>
            <person name="Sharma A."/>
            <person name="Barry K."/>
            <person name="Grigoriev I.V."/>
            <person name="Spatafora J.W."/>
        </authorList>
    </citation>
    <scope>NUCLEOTIDE SEQUENCE [LARGE SCALE GENOMIC DNA]</scope>
    <source>
        <strain evidence="2 3">AM-OR11-026</strain>
    </source>
</reference>
<feature type="compositionally biased region" description="Basic and acidic residues" evidence="1">
    <location>
        <begin position="39"/>
        <end position="51"/>
    </location>
</feature>
<protein>
    <submittedName>
        <fullName evidence="2">Uncharacterized protein</fullName>
    </submittedName>
</protein>
<keyword evidence="3" id="KW-1185">Reference proteome</keyword>
<evidence type="ECO:0000313" key="3">
    <source>
        <dbReference type="Proteomes" id="UP000092154"/>
    </source>
</evidence>
<feature type="region of interest" description="Disordered" evidence="1">
    <location>
        <begin position="1"/>
        <end position="95"/>
    </location>
</feature>
<feature type="compositionally biased region" description="Low complexity" evidence="1">
    <location>
        <begin position="16"/>
        <end position="27"/>
    </location>
</feature>
<evidence type="ECO:0000256" key="1">
    <source>
        <dbReference type="SAM" id="MobiDB-lite"/>
    </source>
</evidence>
<sequence>MADYPPRSAGTPPPASGTSSSFYESRGGPPPFSGGSGGVEREYLPPRERTGDGPSYGGAYDRDARPPRSPPPRIYGRPAYARDDRRYMPLPPRTS</sequence>
<dbReference type="AlphaFoldDB" id="A0A1B7MNU1"/>
<proteinExistence type="predicted"/>
<dbReference type="InParanoid" id="A0A1B7MNU1"/>
<name>A0A1B7MNU1_9AGAM</name>
<dbReference type="EMBL" id="KV448639">
    <property type="protein sequence ID" value="OAX34231.1"/>
    <property type="molecule type" value="Genomic_DNA"/>
</dbReference>
<dbReference type="Proteomes" id="UP000092154">
    <property type="component" value="Unassembled WGS sequence"/>
</dbReference>